<dbReference type="GO" id="GO:0003677">
    <property type="term" value="F:DNA binding"/>
    <property type="evidence" value="ECO:0007669"/>
    <property type="project" value="UniProtKB-KW"/>
</dbReference>
<dbReference type="EMBL" id="MFUX01000024">
    <property type="protein sequence ID" value="OGI94417.1"/>
    <property type="molecule type" value="Genomic_DNA"/>
</dbReference>
<keyword evidence="3" id="KW-0238">DNA-binding</keyword>
<name>A0A1F6XJS4_9BACT</name>
<accession>A0A1F6XJS4</accession>
<evidence type="ECO:0000256" key="4">
    <source>
        <dbReference type="SAM" id="Coils"/>
    </source>
</evidence>
<dbReference type="Proteomes" id="UP000176629">
    <property type="component" value="Unassembled WGS sequence"/>
</dbReference>
<dbReference type="GO" id="GO:0009307">
    <property type="term" value="P:DNA restriction-modification system"/>
    <property type="evidence" value="ECO:0007669"/>
    <property type="project" value="UniProtKB-KW"/>
</dbReference>
<dbReference type="PANTHER" id="PTHR30408:SF12">
    <property type="entry name" value="TYPE I RESTRICTION ENZYME MJAVIII SPECIFICITY SUBUNIT"/>
    <property type="match status" value="1"/>
</dbReference>
<evidence type="ECO:0000259" key="5">
    <source>
        <dbReference type="Pfam" id="PF01420"/>
    </source>
</evidence>
<dbReference type="InterPro" id="IPR052021">
    <property type="entry name" value="Type-I_RS_S_subunit"/>
</dbReference>
<dbReference type="PANTHER" id="PTHR30408">
    <property type="entry name" value="TYPE-1 RESTRICTION ENZYME ECOKI SPECIFICITY PROTEIN"/>
    <property type="match status" value="1"/>
</dbReference>
<feature type="coiled-coil region" evidence="4">
    <location>
        <begin position="419"/>
        <end position="450"/>
    </location>
</feature>
<comment type="caution">
    <text evidence="6">The sequence shown here is derived from an EMBL/GenBank/DDBJ whole genome shotgun (WGS) entry which is preliminary data.</text>
</comment>
<evidence type="ECO:0000256" key="2">
    <source>
        <dbReference type="ARBA" id="ARBA00022747"/>
    </source>
</evidence>
<dbReference type="InterPro" id="IPR044946">
    <property type="entry name" value="Restrct_endonuc_typeI_TRD_sf"/>
</dbReference>
<feature type="domain" description="Type I restriction modification DNA specificity" evidence="5">
    <location>
        <begin position="269"/>
        <end position="428"/>
    </location>
</feature>
<gene>
    <name evidence="6" type="ORF">A3A03_03945</name>
</gene>
<dbReference type="Pfam" id="PF01420">
    <property type="entry name" value="Methylase_S"/>
    <property type="match status" value="1"/>
</dbReference>
<organism evidence="6 7">
    <name type="scientific">Candidatus Nomurabacteria bacterium RIFCSPLOWO2_01_FULL_40_18</name>
    <dbReference type="NCBI Taxonomy" id="1801773"/>
    <lineage>
        <taxon>Bacteria</taxon>
        <taxon>Candidatus Nomuraibacteriota</taxon>
    </lineage>
</organism>
<dbReference type="STRING" id="1801773.A3A03_03945"/>
<dbReference type="SUPFAM" id="SSF116734">
    <property type="entry name" value="DNA methylase specificity domain"/>
    <property type="match status" value="2"/>
</dbReference>
<dbReference type="Gene3D" id="3.90.220.20">
    <property type="entry name" value="DNA methylase specificity domains"/>
    <property type="match status" value="2"/>
</dbReference>
<evidence type="ECO:0000256" key="3">
    <source>
        <dbReference type="ARBA" id="ARBA00023125"/>
    </source>
</evidence>
<comment type="similarity">
    <text evidence="1">Belongs to the type-I restriction system S methylase family.</text>
</comment>
<evidence type="ECO:0000256" key="1">
    <source>
        <dbReference type="ARBA" id="ARBA00010923"/>
    </source>
</evidence>
<protein>
    <recommendedName>
        <fullName evidence="5">Type I restriction modification DNA specificity domain-containing protein</fullName>
    </recommendedName>
</protein>
<reference evidence="6 7" key="1">
    <citation type="journal article" date="2016" name="Nat. Commun.">
        <title>Thousands of microbial genomes shed light on interconnected biogeochemical processes in an aquifer system.</title>
        <authorList>
            <person name="Anantharaman K."/>
            <person name="Brown C.T."/>
            <person name="Hug L.A."/>
            <person name="Sharon I."/>
            <person name="Castelle C.J."/>
            <person name="Probst A.J."/>
            <person name="Thomas B.C."/>
            <person name="Singh A."/>
            <person name="Wilkins M.J."/>
            <person name="Karaoz U."/>
            <person name="Brodie E.L."/>
            <person name="Williams K.H."/>
            <person name="Hubbard S.S."/>
            <person name="Banfield J.F."/>
        </authorList>
    </citation>
    <scope>NUCLEOTIDE SEQUENCE [LARGE SCALE GENOMIC DNA]</scope>
</reference>
<keyword evidence="2" id="KW-0680">Restriction system</keyword>
<dbReference type="AlphaFoldDB" id="A0A1F6XJS4"/>
<sequence length="453" mass="51953">MTTYSIIKKSELESSNRIDAEYYQPKYLYVKNKLFSSPILGDISKKITDFGAYSQMNFVEYTKSGIRFLRNQDVGESFIEDIEPIYISHETYKRLSLKLEEYDILTPRVGTIGTAAVIFKDYLPASANQNLAQIKPDLTKIDPIYLSVFLNSRFGHLQFDQFATGNVQPWLNLSQIQSIKIFIPTKNVQDSVKNLALKALEERNNSKSLYSQAENLLLDELKLRDIEKKVELWNVVNLSETKEAGRIDSEYFQPLYEKLISKIKSKEFQTLENFVKTYSTGFPFKSDNYQEDGIPLIRINNIQKGYLDLNNSTYLTEKDYLLSPKDIAKPGDIVLSMSGTIGMTALVPDDIPKSIINQRILRITSQNIEKDYLVLLLNSIVGLYQLERIGTGGVQTNISYKDIKNIFIPTLQKITQQEISELVKKSHEAHKKAKELLEEAKHKVEELIENNPK</sequence>
<evidence type="ECO:0000313" key="6">
    <source>
        <dbReference type="EMBL" id="OGI94417.1"/>
    </source>
</evidence>
<proteinExistence type="inferred from homology"/>
<keyword evidence="4" id="KW-0175">Coiled coil</keyword>
<evidence type="ECO:0000313" key="7">
    <source>
        <dbReference type="Proteomes" id="UP000176629"/>
    </source>
</evidence>
<dbReference type="InterPro" id="IPR000055">
    <property type="entry name" value="Restrct_endonuc_typeI_TRD"/>
</dbReference>